<gene>
    <name evidence="5" type="primary">blaR1_7</name>
    <name evidence="5" type="ORF">Pla123a_34330</name>
</gene>
<dbReference type="PROSITE" id="PS50005">
    <property type="entry name" value="TPR"/>
    <property type="match status" value="1"/>
</dbReference>
<evidence type="ECO:0000313" key="6">
    <source>
        <dbReference type="Proteomes" id="UP000318478"/>
    </source>
</evidence>
<feature type="repeat" description="TPR" evidence="1">
    <location>
        <begin position="1502"/>
        <end position="1535"/>
    </location>
</feature>
<feature type="compositionally biased region" description="Acidic residues" evidence="2">
    <location>
        <begin position="356"/>
        <end position="367"/>
    </location>
</feature>
<feature type="transmembrane region" description="Helical" evidence="3">
    <location>
        <begin position="39"/>
        <end position="58"/>
    </location>
</feature>
<dbReference type="CDD" id="cd07341">
    <property type="entry name" value="M56_BlaR1_MecR1_like"/>
    <property type="match status" value="1"/>
</dbReference>
<evidence type="ECO:0000256" key="3">
    <source>
        <dbReference type="SAM" id="Phobius"/>
    </source>
</evidence>
<comment type="caution">
    <text evidence="5">The sequence shown here is derived from an EMBL/GenBank/DDBJ whole genome shotgun (WGS) entry which is preliminary data.</text>
</comment>
<dbReference type="Gene3D" id="1.25.40.10">
    <property type="entry name" value="Tetratricopeptide repeat domain"/>
    <property type="match status" value="1"/>
</dbReference>
<keyword evidence="6" id="KW-1185">Reference proteome</keyword>
<dbReference type="OrthoDB" id="279966at2"/>
<dbReference type="PANTHER" id="PTHR34978">
    <property type="entry name" value="POSSIBLE SENSOR-TRANSDUCER PROTEIN BLAR"/>
    <property type="match status" value="1"/>
</dbReference>
<dbReference type="InterPro" id="IPR008756">
    <property type="entry name" value="Peptidase_M56"/>
</dbReference>
<evidence type="ECO:0000256" key="1">
    <source>
        <dbReference type="PROSITE-ProRule" id="PRU00339"/>
    </source>
</evidence>
<feature type="region of interest" description="Disordered" evidence="2">
    <location>
        <begin position="354"/>
        <end position="379"/>
    </location>
</feature>
<dbReference type="GO" id="GO:0030246">
    <property type="term" value="F:carbohydrate binding"/>
    <property type="evidence" value="ECO:0007669"/>
    <property type="project" value="InterPro"/>
</dbReference>
<dbReference type="InterPro" id="IPR013784">
    <property type="entry name" value="Carb-bd-like_fold"/>
</dbReference>
<evidence type="ECO:0000256" key="2">
    <source>
        <dbReference type="SAM" id="MobiDB-lite"/>
    </source>
</evidence>
<name>A0A5C5YIC4_9BACT</name>
<keyword evidence="3" id="KW-0812">Transmembrane</keyword>
<feature type="transmembrane region" description="Helical" evidence="3">
    <location>
        <begin position="229"/>
        <end position="251"/>
    </location>
</feature>
<dbReference type="InterPro" id="IPR019734">
    <property type="entry name" value="TPR_rpt"/>
</dbReference>
<dbReference type="SUPFAM" id="SSF49452">
    <property type="entry name" value="Starch-binding domain-like"/>
    <property type="match status" value="2"/>
</dbReference>
<evidence type="ECO:0000259" key="4">
    <source>
        <dbReference type="Pfam" id="PF05569"/>
    </source>
</evidence>
<keyword evidence="3" id="KW-1133">Transmembrane helix</keyword>
<dbReference type="Pfam" id="PF13620">
    <property type="entry name" value="CarboxypepD_reg"/>
    <property type="match status" value="1"/>
</dbReference>
<proteinExistence type="predicted"/>
<keyword evidence="3" id="KW-0472">Membrane</keyword>
<feature type="transmembrane region" description="Helical" evidence="3">
    <location>
        <begin position="127"/>
        <end position="148"/>
    </location>
</feature>
<feature type="domain" description="Peptidase M56" evidence="4">
    <location>
        <begin position="128"/>
        <end position="313"/>
    </location>
</feature>
<dbReference type="InterPro" id="IPR011990">
    <property type="entry name" value="TPR-like_helical_dom_sf"/>
</dbReference>
<keyword evidence="1" id="KW-0802">TPR repeat</keyword>
<dbReference type="Proteomes" id="UP000318478">
    <property type="component" value="Unassembled WGS sequence"/>
</dbReference>
<dbReference type="Gene3D" id="2.60.40.1120">
    <property type="entry name" value="Carboxypeptidase-like, regulatory domain"/>
    <property type="match status" value="2"/>
</dbReference>
<dbReference type="RefSeq" id="WP_146589119.1">
    <property type="nucleotide sequence ID" value="NZ_SJPO01000008.1"/>
</dbReference>
<organism evidence="5 6">
    <name type="scientific">Posidoniimonas polymericola</name>
    <dbReference type="NCBI Taxonomy" id="2528002"/>
    <lineage>
        <taxon>Bacteria</taxon>
        <taxon>Pseudomonadati</taxon>
        <taxon>Planctomycetota</taxon>
        <taxon>Planctomycetia</taxon>
        <taxon>Pirellulales</taxon>
        <taxon>Lacipirellulaceae</taxon>
        <taxon>Posidoniimonas</taxon>
    </lineage>
</organism>
<dbReference type="SUPFAM" id="SSF48452">
    <property type="entry name" value="TPR-like"/>
    <property type="match status" value="1"/>
</dbReference>
<protein>
    <submittedName>
        <fullName evidence="5">Regulatory protein BlaR1</fullName>
    </submittedName>
</protein>
<feature type="transmembrane region" description="Helical" evidence="3">
    <location>
        <begin position="14"/>
        <end position="32"/>
    </location>
</feature>
<sequence>MIPSESLLRWLTDFHLASAVLLAAGLLAMRLLRQPAYRIAVAWAACGAIALAGVLYATPGWSSVSLLTAWAEAPAPTPIPETPVPPPHAFPPVQLANSMPSTPPTGEVVPPVRAARARGYSLSLPDVLALTAVSGGACVLAWLTIGSLSARRLVADGRAAGDALDSIARELWDTGALPRLLLHDRLGSPVALNLLRPVVLLPARLRDASTAVLRPLLAHELAHVRNGDLWLLAALRTLMVVLWANPLFWLLRRAVRFNQEQLADAAAAGEGDRLAYAEQLVEWARSSARPPRVAGAVGLWEGRSQVKRRVAALLDSGVTVLSACGVRWRCASAATCVALGVGVSLLTMAPPSAADEQAEQAAEEQDDSNGLTYRGTVVNKDNGEPIAGAEVLVRLRTSSQDPWPLLDETTYRSGEDGRYEFTITPERLADKYLYIEVEATHPDYARKSPSGYALSMIRKNQKLGEEPFFSRIELHPGERISGKLLRPDGSPAAAVRVLIYSKAQPRDLQEYGSFADTKTDDQGRFTLNVCRGGPAVLWFLPQDLAPETHLLEASSADEGEPEGAEQERLLKLTGEQTDLGQFSLSAGLRMRGRVLDQEGAPAPGVWVNAELRSGPAKKPIQMPVADCIDRSALTNEQGEFIMAPLPPGGYEVVPAERPAENPDRTREERPLPATFLVQQVELNDKAGAEPIELRATETVHFHTQNLDSDGKPTRGHGYSLVGYATEDRQGFFALHPNPDANGEIEIDVPKGAWHVEVRFMTNEHGALRVRTKQGGPLSGNPELKFDRLTEDIGPIEVVKYTAPILLVRARDPEGGDLEGLQCEIHYSNEAAGTASTYTRGHDVHMEIQGDGAWRTSQLLPDEPFGLSVTAPGYGVVKKQYELKEGETKEVEIVLPAVAEDGREEPPAEDAGQPDNAAASFEDGESMAVTGALRALPDPGYAATRPGEANTIEVNCTRADGDPVKGAQVVLYRFRPDGKGAEQVGTMETDAEGRCRWANVVPAEDVPEESTGSGPTPLVYVVTVRAPGLASEESMMDARTIASEGQRIDLSMQKGAVLRGEVVNEAGRAVSGARVSMDQPRVPGLAEIRSATTDDRGQFAIDDLHARDYAAQRARQADQQAAALESGQDVLFVEMEQRLEVSHPDFAVGLAPVDRVPSSMDITLQPAAVITGRVVDDAGRPVAGVAVVLQTHRADAEGAVFLPPPRHRHAMVRTNADGEFECRELPPGAYTVRADLGNWEESLPPRIAAAAVVVDAQSTTEPNRTPDLLVTKGRVITVQLVDAESGEPLRTEQPMRAVTRFQPDGSDHFGLGQRSVEISKQGRFQLRVTDEAGRLMLANLGPNRDWSGVAEWAPGAAVPAAAGEADDPVSYPVARRELTVEERVSEAMRFDLHGDRGEAIKRLNVLAEESPNSWSVVWAKARLDQDAGRYADAIAGWGKSIAMPALPKYPALNNLAHLLASAPQQELRDGRRAIELSQQALAEIDALMPEERGHSPSRDAVVSEVLDTLAAAYAEVGEFDRAVETQQRAIELANPRELPKLRERLELYQRREPYRMKQ</sequence>
<reference evidence="5 6" key="1">
    <citation type="submission" date="2019-02" db="EMBL/GenBank/DDBJ databases">
        <title>Deep-cultivation of Planctomycetes and their phenomic and genomic characterization uncovers novel biology.</title>
        <authorList>
            <person name="Wiegand S."/>
            <person name="Jogler M."/>
            <person name="Boedeker C."/>
            <person name="Pinto D."/>
            <person name="Vollmers J."/>
            <person name="Rivas-Marin E."/>
            <person name="Kohn T."/>
            <person name="Peeters S.H."/>
            <person name="Heuer A."/>
            <person name="Rast P."/>
            <person name="Oberbeckmann S."/>
            <person name="Bunk B."/>
            <person name="Jeske O."/>
            <person name="Meyerdierks A."/>
            <person name="Storesund J.E."/>
            <person name="Kallscheuer N."/>
            <person name="Luecker S."/>
            <person name="Lage O.M."/>
            <person name="Pohl T."/>
            <person name="Merkel B.J."/>
            <person name="Hornburger P."/>
            <person name="Mueller R.-W."/>
            <person name="Bruemmer F."/>
            <person name="Labrenz M."/>
            <person name="Spormann A.M."/>
            <person name="Op Den Camp H."/>
            <person name="Overmann J."/>
            <person name="Amann R."/>
            <person name="Jetten M.S.M."/>
            <person name="Mascher T."/>
            <person name="Medema M.H."/>
            <person name="Devos D.P."/>
            <person name="Kaster A.-K."/>
            <person name="Ovreas L."/>
            <person name="Rohde M."/>
            <person name="Galperin M.Y."/>
            <person name="Jogler C."/>
        </authorList>
    </citation>
    <scope>NUCLEOTIDE SEQUENCE [LARGE SCALE GENOMIC DNA]</scope>
    <source>
        <strain evidence="5 6">Pla123a</strain>
    </source>
</reference>
<dbReference type="Pfam" id="PF05569">
    <property type="entry name" value="Peptidase_M56"/>
    <property type="match status" value="1"/>
</dbReference>
<accession>A0A5C5YIC4</accession>
<dbReference type="InterPro" id="IPR052173">
    <property type="entry name" value="Beta-lactam_resp_regulator"/>
</dbReference>
<dbReference type="PANTHER" id="PTHR34978:SF3">
    <property type="entry name" value="SLR0241 PROTEIN"/>
    <property type="match status" value="1"/>
</dbReference>
<evidence type="ECO:0000313" key="5">
    <source>
        <dbReference type="EMBL" id="TWT74609.1"/>
    </source>
</evidence>
<dbReference type="EMBL" id="SJPO01000008">
    <property type="protein sequence ID" value="TWT74609.1"/>
    <property type="molecule type" value="Genomic_DNA"/>
</dbReference>